<dbReference type="Proteomes" id="UP000405805">
    <property type="component" value="Unassembled WGS sequence"/>
</dbReference>
<proteinExistence type="predicted"/>
<reference evidence="2" key="1">
    <citation type="submission" date="2019-09" db="EMBL/GenBank/DDBJ databases">
        <title>Distinct polysaccharide growth profiles of human intestinal Prevotella copri isolates.</title>
        <authorList>
            <person name="Fehlner-Peach H."/>
            <person name="Magnabosco C."/>
            <person name="Raghavan V."/>
            <person name="Scher J.U."/>
            <person name="Tett A."/>
            <person name="Cox L.M."/>
            <person name="Gottsegen C."/>
            <person name="Watters A."/>
            <person name="Wiltshire- Gordon J.D."/>
            <person name="Segata N."/>
            <person name="Bonneau R."/>
            <person name="Littman D.R."/>
        </authorList>
    </citation>
    <scope>NUCLEOTIDE SEQUENCE [LARGE SCALE GENOMIC DNA]</scope>
    <source>
        <strain evidence="2">iA624</strain>
    </source>
</reference>
<dbReference type="EMBL" id="VZBP01000153">
    <property type="protein sequence ID" value="MQO10459.1"/>
    <property type="molecule type" value="Genomic_DNA"/>
</dbReference>
<evidence type="ECO:0000313" key="1">
    <source>
        <dbReference type="EMBL" id="MQO10459.1"/>
    </source>
</evidence>
<dbReference type="RefSeq" id="WP_153097632.1">
    <property type="nucleotide sequence ID" value="NZ_VZBP01000153.1"/>
</dbReference>
<organism evidence="1 2">
    <name type="scientific">Segatella copri</name>
    <dbReference type="NCBI Taxonomy" id="165179"/>
    <lineage>
        <taxon>Bacteria</taxon>
        <taxon>Pseudomonadati</taxon>
        <taxon>Bacteroidota</taxon>
        <taxon>Bacteroidia</taxon>
        <taxon>Bacteroidales</taxon>
        <taxon>Prevotellaceae</taxon>
        <taxon>Segatella</taxon>
    </lineage>
</organism>
<sequence length="69" mass="7724">MDVAINNITTTITVPQVDFNLLKELAKKFGWVIQTEKKSGIEEALEDVKAGRVYHAKDAHDLIKQCLIA</sequence>
<dbReference type="AlphaFoldDB" id="A0AA91A5F1"/>
<accession>A0AA91A5F1</accession>
<name>A0AA91A5F1_9BACT</name>
<evidence type="ECO:0000313" key="2">
    <source>
        <dbReference type="Proteomes" id="UP000405805"/>
    </source>
</evidence>
<comment type="caution">
    <text evidence="1">The sequence shown here is derived from an EMBL/GenBank/DDBJ whole genome shotgun (WGS) entry which is preliminary data.</text>
</comment>
<protein>
    <submittedName>
        <fullName evidence="1">Uncharacterized protein</fullName>
    </submittedName>
</protein>
<gene>
    <name evidence="1" type="ORF">F7D57_12210</name>
</gene>